<protein>
    <submittedName>
        <fullName evidence="7">Sigma-70 family RNA polymerase sigma factor</fullName>
    </submittedName>
</protein>
<evidence type="ECO:0000259" key="5">
    <source>
        <dbReference type="Pfam" id="PF04542"/>
    </source>
</evidence>
<dbReference type="Pfam" id="PF08281">
    <property type="entry name" value="Sigma70_r4_2"/>
    <property type="match status" value="1"/>
</dbReference>
<feature type="domain" description="RNA polymerase sigma-70 region 2" evidence="5">
    <location>
        <begin position="8"/>
        <end position="68"/>
    </location>
</feature>
<dbReference type="Gene3D" id="1.10.1740.10">
    <property type="match status" value="1"/>
</dbReference>
<dbReference type="InterPro" id="IPR013324">
    <property type="entry name" value="RNA_pol_sigma_r3/r4-like"/>
</dbReference>
<dbReference type="Proteomes" id="UP000605676">
    <property type="component" value="Unassembled WGS sequence"/>
</dbReference>
<accession>A0ABS1HQ75</accession>
<comment type="similarity">
    <text evidence="1">Belongs to the sigma-70 factor family. ECF subfamily.</text>
</comment>
<dbReference type="Gene3D" id="1.10.10.10">
    <property type="entry name" value="Winged helix-like DNA-binding domain superfamily/Winged helix DNA-binding domain"/>
    <property type="match status" value="1"/>
</dbReference>
<dbReference type="InterPro" id="IPR007627">
    <property type="entry name" value="RNA_pol_sigma70_r2"/>
</dbReference>
<dbReference type="InterPro" id="IPR013249">
    <property type="entry name" value="RNA_pol_sigma70_r4_t2"/>
</dbReference>
<dbReference type="InterPro" id="IPR039425">
    <property type="entry name" value="RNA_pol_sigma-70-like"/>
</dbReference>
<comment type="caution">
    <text evidence="7">The sequence shown here is derived from an EMBL/GenBank/DDBJ whole genome shotgun (WGS) entry which is preliminary data.</text>
</comment>
<organism evidence="7 8">
    <name type="scientific">Carboxylicivirga marina</name>
    <dbReference type="NCBI Taxonomy" id="2800988"/>
    <lineage>
        <taxon>Bacteria</taxon>
        <taxon>Pseudomonadati</taxon>
        <taxon>Bacteroidota</taxon>
        <taxon>Bacteroidia</taxon>
        <taxon>Marinilabiliales</taxon>
        <taxon>Marinilabiliaceae</taxon>
        <taxon>Carboxylicivirga</taxon>
    </lineage>
</organism>
<evidence type="ECO:0000256" key="2">
    <source>
        <dbReference type="ARBA" id="ARBA00023015"/>
    </source>
</evidence>
<dbReference type="NCBIfam" id="TIGR02937">
    <property type="entry name" value="sigma70-ECF"/>
    <property type="match status" value="1"/>
</dbReference>
<evidence type="ECO:0000259" key="6">
    <source>
        <dbReference type="Pfam" id="PF08281"/>
    </source>
</evidence>
<keyword evidence="3" id="KW-0731">Sigma factor</keyword>
<feature type="domain" description="RNA polymerase sigma factor 70 region 4 type 2" evidence="6">
    <location>
        <begin position="95"/>
        <end position="146"/>
    </location>
</feature>
<dbReference type="Pfam" id="PF04542">
    <property type="entry name" value="Sigma70_r2"/>
    <property type="match status" value="1"/>
</dbReference>
<reference evidence="7 8" key="1">
    <citation type="submission" date="2021-01" db="EMBL/GenBank/DDBJ databases">
        <title>Carboxyliciviraga sp.nov., isolated from coastal sediments.</title>
        <authorList>
            <person name="Lu D."/>
            <person name="Zhang T."/>
        </authorList>
    </citation>
    <scope>NUCLEOTIDE SEQUENCE [LARGE SCALE GENOMIC DNA]</scope>
    <source>
        <strain evidence="7 8">N1Y132</strain>
    </source>
</reference>
<dbReference type="SUPFAM" id="SSF88946">
    <property type="entry name" value="Sigma2 domain of RNA polymerase sigma factors"/>
    <property type="match status" value="1"/>
</dbReference>
<dbReference type="InterPro" id="IPR036388">
    <property type="entry name" value="WH-like_DNA-bd_sf"/>
</dbReference>
<dbReference type="PANTHER" id="PTHR43133:SF62">
    <property type="entry name" value="RNA POLYMERASE SIGMA FACTOR SIGZ"/>
    <property type="match status" value="1"/>
</dbReference>
<dbReference type="CDD" id="cd06171">
    <property type="entry name" value="Sigma70_r4"/>
    <property type="match status" value="1"/>
</dbReference>
<evidence type="ECO:0000256" key="3">
    <source>
        <dbReference type="ARBA" id="ARBA00023082"/>
    </source>
</evidence>
<evidence type="ECO:0000313" key="7">
    <source>
        <dbReference type="EMBL" id="MBK3519697.1"/>
    </source>
</evidence>
<name>A0ABS1HQ75_9BACT</name>
<keyword evidence="8" id="KW-1185">Reference proteome</keyword>
<dbReference type="InterPro" id="IPR014284">
    <property type="entry name" value="RNA_pol_sigma-70_dom"/>
</dbReference>
<dbReference type="RefSeq" id="WP_234445905.1">
    <property type="nucleotide sequence ID" value="NZ_JAENRR010000086.1"/>
</dbReference>
<sequence>MEIQIDTLYKSLYIFIKNRINNNADAQDITQDVFLKLSSSNTEEVKNLKSWMFTVAKNSIIDYYRKNNYHYNSEELPYTEDNDNNTVAVEELSTCMLTFINQLPADYKELMLLSEINNMPQKEIAEQLGINYATVRSKVQRGRDKLKKLFTDCCNIEQDARNSIIDYEEKTNSCQSDPYDCSDKNDKC</sequence>
<dbReference type="PANTHER" id="PTHR43133">
    <property type="entry name" value="RNA POLYMERASE ECF-TYPE SIGMA FACTO"/>
    <property type="match status" value="1"/>
</dbReference>
<keyword evidence="4" id="KW-0804">Transcription</keyword>
<dbReference type="InterPro" id="IPR013325">
    <property type="entry name" value="RNA_pol_sigma_r2"/>
</dbReference>
<dbReference type="SUPFAM" id="SSF88659">
    <property type="entry name" value="Sigma3 and sigma4 domains of RNA polymerase sigma factors"/>
    <property type="match status" value="1"/>
</dbReference>
<gene>
    <name evidence="7" type="ORF">JIV24_20320</name>
</gene>
<evidence type="ECO:0000256" key="1">
    <source>
        <dbReference type="ARBA" id="ARBA00010641"/>
    </source>
</evidence>
<proteinExistence type="inferred from homology"/>
<keyword evidence="2" id="KW-0805">Transcription regulation</keyword>
<evidence type="ECO:0000313" key="8">
    <source>
        <dbReference type="Proteomes" id="UP000605676"/>
    </source>
</evidence>
<evidence type="ECO:0000256" key="4">
    <source>
        <dbReference type="ARBA" id="ARBA00023163"/>
    </source>
</evidence>
<dbReference type="EMBL" id="JAENRR010000086">
    <property type="protein sequence ID" value="MBK3519697.1"/>
    <property type="molecule type" value="Genomic_DNA"/>
</dbReference>